<evidence type="ECO:0000256" key="1">
    <source>
        <dbReference type="SAM" id="MobiDB-lite"/>
    </source>
</evidence>
<feature type="compositionally biased region" description="Polar residues" evidence="1">
    <location>
        <begin position="15"/>
        <end position="30"/>
    </location>
</feature>
<keyword evidence="3" id="KW-1185">Reference proteome</keyword>
<name>A0A5J9VDQ9_9POAL</name>
<evidence type="ECO:0000313" key="3">
    <source>
        <dbReference type="Proteomes" id="UP000324897"/>
    </source>
</evidence>
<gene>
    <name evidence="2" type="ORF">EJB05_25406</name>
</gene>
<dbReference type="AlphaFoldDB" id="A0A5J9VDQ9"/>
<evidence type="ECO:0000313" key="2">
    <source>
        <dbReference type="EMBL" id="TVU33581.1"/>
    </source>
</evidence>
<sequence>MLIVGEITRSVEISQNQNASAPRNAANRQLSASRRRTPSASATFFFISDAARSASSCRAFSKNTPRLSTALSRSIAAACALSAAFSSRSFTASADVDAACALSPAFSSLSRAISTDDDAALAVSAAFSSRSPAAARSTTASLTRVRIQDARFLASARSAAADMCSTRTAAHSSMPSAAARVSRVAAADSLACFARNADTVAWMSRPEAAKQASTSRGSASGKTRRSASRGSNSSGLCTAAPTHGEKRPRLER</sequence>
<organism evidence="2 3">
    <name type="scientific">Eragrostis curvula</name>
    <name type="common">weeping love grass</name>
    <dbReference type="NCBI Taxonomy" id="38414"/>
    <lineage>
        <taxon>Eukaryota</taxon>
        <taxon>Viridiplantae</taxon>
        <taxon>Streptophyta</taxon>
        <taxon>Embryophyta</taxon>
        <taxon>Tracheophyta</taxon>
        <taxon>Spermatophyta</taxon>
        <taxon>Magnoliopsida</taxon>
        <taxon>Liliopsida</taxon>
        <taxon>Poales</taxon>
        <taxon>Poaceae</taxon>
        <taxon>PACMAD clade</taxon>
        <taxon>Chloridoideae</taxon>
        <taxon>Eragrostideae</taxon>
        <taxon>Eragrostidinae</taxon>
        <taxon>Eragrostis</taxon>
    </lineage>
</organism>
<dbReference type="Proteomes" id="UP000324897">
    <property type="component" value="Chromosome 1"/>
</dbReference>
<feature type="region of interest" description="Disordered" evidence="1">
    <location>
        <begin position="15"/>
        <end position="34"/>
    </location>
</feature>
<feature type="region of interest" description="Disordered" evidence="1">
    <location>
        <begin position="205"/>
        <end position="252"/>
    </location>
</feature>
<accession>A0A5J9VDQ9</accession>
<feature type="non-terminal residue" evidence="2">
    <location>
        <position position="1"/>
    </location>
</feature>
<dbReference type="EMBL" id="RWGY01000011">
    <property type="protein sequence ID" value="TVU33581.1"/>
    <property type="molecule type" value="Genomic_DNA"/>
</dbReference>
<feature type="compositionally biased region" description="Basic and acidic residues" evidence="1">
    <location>
        <begin position="243"/>
        <end position="252"/>
    </location>
</feature>
<reference evidence="2 3" key="1">
    <citation type="journal article" date="2019" name="Sci. Rep.">
        <title>A high-quality genome of Eragrostis curvula grass provides insights into Poaceae evolution and supports new strategies to enhance forage quality.</title>
        <authorList>
            <person name="Carballo J."/>
            <person name="Santos B.A.C.M."/>
            <person name="Zappacosta D."/>
            <person name="Garbus I."/>
            <person name="Selva J.P."/>
            <person name="Gallo C.A."/>
            <person name="Diaz A."/>
            <person name="Albertini E."/>
            <person name="Caccamo M."/>
            <person name="Echenique V."/>
        </authorList>
    </citation>
    <scope>NUCLEOTIDE SEQUENCE [LARGE SCALE GENOMIC DNA]</scope>
    <source>
        <strain evidence="3">cv. Victoria</strain>
        <tissue evidence="2">Leaf</tissue>
    </source>
</reference>
<dbReference type="Gramene" id="TVU33581">
    <property type="protein sequence ID" value="TVU33581"/>
    <property type="gene ID" value="EJB05_25406"/>
</dbReference>
<comment type="caution">
    <text evidence="2">The sequence shown here is derived from an EMBL/GenBank/DDBJ whole genome shotgun (WGS) entry which is preliminary data.</text>
</comment>
<feature type="compositionally biased region" description="Polar residues" evidence="1">
    <location>
        <begin position="211"/>
        <end position="221"/>
    </location>
</feature>
<proteinExistence type="predicted"/>
<protein>
    <submittedName>
        <fullName evidence="2">Uncharacterized protein</fullName>
    </submittedName>
</protein>